<name>A0A3N4KP26_9PEZI</name>
<evidence type="ECO:0000313" key="2">
    <source>
        <dbReference type="EMBL" id="RPB11169.1"/>
    </source>
</evidence>
<dbReference type="AlphaFoldDB" id="A0A3N4KP26"/>
<feature type="transmembrane region" description="Helical" evidence="1">
    <location>
        <begin position="48"/>
        <end position="70"/>
    </location>
</feature>
<dbReference type="Proteomes" id="UP000277580">
    <property type="component" value="Unassembled WGS sequence"/>
</dbReference>
<organism evidence="2 3">
    <name type="scientific">Morchella conica CCBAS932</name>
    <dbReference type="NCBI Taxonomy" id="1392247"/>
    <lineage>
        <taxon>Eukaryota</taxon>
        <taxon>Fungi</taxon>
        <taxon>Dikarya</taxon>
        <taxon>Ascomycota</taxon>
        <taxon>Pezizomycotina</taxon>
        <taxon>Pezizomycetes</taxon>
        <taxon>Pezizales</taxon>
        <taxon>Morchellaceae</taxon>
        <taxon>Morchella</taxon>
    </lineage>
</organism>
<sequence length="146" mass="16792">MCVLFGNFFFFLLFSFCFYLFFFLSSFLAPLPAFFLLFCLLMGRKIGVGIIPLPAVSSLLPLFYGLVWPLCTNTDSRWCCPCRGVRRGGRNLMCDDNGIHGRLCLWRNKKKLKGYSKDKKEGWKYGDRNGTEIVSSLYMHALRNAV</sequence>
<keyword evidence="3" id="KW-1185">Reference proteome</keyword>
<reference evidence="2 3" key="1">
    <citation type="journal article" date="2018" name="Nat. Ecol. Evol.">
        <title>Pezizomycetes genomes reveal the molecular basis of ectomycorrhizal truffle lifestyle.</title>
        <authorList>
            <person name="Murat C."/>
            <person name="Payen T."/>
            <person name="Noel B."/>
            <person name="Kuo A."/>
            <person name="Morin E."/>
            <person name="Chen J."/>
            <person name="Kohler A."/>
            <person name="Krizsan K."/>
            <person name="Balestrini R."/>
            <person name="Da Silva C."/>
            <person name="Montanini B."/>
            <person name="Hainaut M."/>
            <person name="Levati E."/>
            <person name="Barry K.W."/>
            <person name="Belfiori B."/>
            <person name="Cichocki N."/>
            <person name="Clum A."/>
            <person name="Dockter R.B."/>
            <person name="Fauchery L."/>
            <person name="Guy J."/>
            <person name="Iotti M."/>
            <person name="Le Tacon F."/>
            <person name="Lindquist E.A."/>
            <person name="Lipzen A."/>
            <person name="Malagnac F."/>
            <person name="Mello A."/>
            <person name="Molinier V."/>
            <person name="Miyauchi S."/>
            <person name="Poulain J."/>
            <person name="Riccioni C."/>
            <person name="Rubini A."/>
            <person name="Sitrit Y."/>
            <person name="Splivallo R."/>
            <person name="Traeger S."/>
            <person name="Wang M."/>
            <person name="Zifcakova L."/>
            <person name="Wipf D."/>
            <person name="Zambonelli A."/>
            <person name="Paolocci F."/>
            <person name="Nowrousian M."/>
            <person name="Ottonello S."/>
            <person name="Baldrian P."/>
            <person name="Spatafora J.W."/>
            <person name="Henrissat B."/>
            <person name="Nagy L.G."/>
            <person name="Aury J.M."/>
            <person name="Wincker P."/>
            <person name="Grigoriev I.V."/>
            <person name="Bonfante P."/>
            <person name="Martin F.M."/>
        </authorList>
    </citation>
    <scope>NUCLEOTIDE SEQUENCE [LARGE SCALE GENOMIC DNA]</scope>
    <source>
        <strain evidence="2 3">CCBAS932</strain>
    </source>
</reference>
<dbReference type="InParanoid" id="A0A3N4KP26"/>
<protein>
    <submittedName>
        <fullName evidence="2">Uncharacterized protein</fullName>
    </submittedName>
</protein>
<evidence type="ECO:0000313" key="3">
    <source>
        <dbReference type="Proteomes" id="UP000277580"/>
    </source>
</evidence>
<proteinExistence type="predicted"/>
<dbReference type="EMBL" id="ML119137">
    <property type="protein sequence ID" value="RPB11169.1"/>
    <property type="molecule type" value="Genomic_DNA"/>
</dbReference>
<keyword evidence="1" id="KW-0812">Transmembrane</keyword>
<evidence type="ECO:0000256" key="1">
    <source>
        <dbReference type="SAM" id="Phobius"/>
    </source>
</evidence>
<gene>
    <name evidence="2" type="ORF">P167DRAFT_226453</name>
</gene>
<accession>A0A3N4KP26</accession>
<keyword evidence="1" id="KW-0472">Membrane</keyword>
<keyword evidence="1" id="KW-1133">Transmembrane helix</keyword>
<feature type="transmembrane region" description="Helical" evidence="1">
    <location>
        <begin position="12"/>
        <end position="41"/>
    </location>
</feature>